<dbReference type="Proteomes" id="UP000554482">
    <property type="component" value="Unassembled WGS sequence"/>
</dbReference>
<name>A0A7J6VB88_THATH</name>
<feature type="region of interest" description="Disordered" evidence="1">
    <location>
        <begin position="97"/>
        <end position="129"/>
    </location>
</feature>
<dbReference type="AlphaFoldDB" id="A0A7J6VB88"/>
<keyword evidence="3" id="KW-1185">Reference proteome</keyword>
<evidence type="ECO:0000256" key="1">
    <source>
        <dbReference type="SAM" id="MobiDB-lite"/>
    </source>
</evidence>
<organism evidence="2 3">
    <name type="scientific">Thalictrum thalictroides</name>
    <name type="common">Rue-anemone</name>
    <name type="synonym">Anemone thalictroides</name>
    <dbReference type="NCBI Taxonomy" id="46969"/>
    <lineage>
        <taxon>Eukaryota</taxon>
        <taxon>Viridiplantae</taxon>
        <taxon>Streptophyta</taxon>
        <taxon>Embryophyta</taxon>
        <taxon>Tracheophyta</taxon>
        <taxon>Spermatophyta</taxon>
        <taxon>Magnoliopsida</taxon>
        <taxon>Ranunculales</taxon>
        <taxon>Ranunculaceae</taxon>
        <taxon>Thalictroideae</taxon>
        <taxon>Thalictrum</taxon>
    </lineage>
</organism>
<accession>A0A7J6VB88</accession>
<comment type="caution">
    <text evidence="2">The sequence shown here is derived from an EMBL/GenBank/DDBJ whole genome shotgun (WGS) entry which is preliminary data.</text>
</comment>
<dbReference type="EMBL" id="JABWDY010035415">
    <property type="protein sequence ID" value="KAF5182007.1"/>
    <property type="molecule type" value="Genomic_DNA"/>
</dbReference>
<evidence type="ECO:0000313" key="2">
    <source>
        <dbReference type="EMBL" id="KAF5182007.1"/>
    </source>
</evidence>
<proteinExistence type="predicted"/>
<reference evidence="2 3" key="1">
    <citation type="submission" date="2020-06" db="EMBL/GenBank/DDBJ databases">
        <title>Transcriptomic and genomic resources for Thalictrum thalictroides and T. hernandezii: Facilitating candidate gene discovery in an emerging model plant lineage.</title>
        <authorList>
            <person name="Arias T."/>
            <person name="Riano-Pachon D.M."/>
            <person name="Di Stilio V.S."/>
        </authorList>
    </citation>
    <scope>NUCLEOTIDE SEQUENCE [LARGE SCALE GENOMIC DNA]</scope>
    <source>
        <strain evidence="3">cv. WT478/WT964</strain>
        <tissue evidence="2">Leaves</tissue>
    </source>
</reference>
<protein>
    <submittedName>
        <fullName evidence="2">Uncharacterized protein</fullName>
    </submittedName>
</protein>
<gene>
    <name evidence="2" type="ORF">FRX31_028407</name>
</gene>
<evidence type="ECO:0000313" key="3">
    <source>
        <dbReference type="Proteomes" id="UP000554482"/>
    </source>
</evidence>
<sequence length="147" mass="15655">MPSILLPHAQRHAHSSIWDRLSGPGINFRPKKTRFNNGRHAHPNVPTDQTRHLVSNAADAIIKAKVLEAQAAAMRAQAAALAAAETTAFPHNSAMRKTAHAASQALSASTESGAAVDTQCVDTSPKPPPTVKLYNPQKLLTQVTAFP</sequence>